<protein>
    <recommendedName>
        <fullName evidence="3">DUF4218 domain-containing protein</fullName>
    </recommendedName>
</protein>
<dbReference type="Proteomes" id="UP000002358">
    <property type="component" value="Unassembled WGS sequence"/>
</dbReference>
<name>A0A7M7T8R6_NASVI</name>
<dbReference type="PANTHER" id="PTHR46579">
    <property type="entry name" value="F5/8 TYPE C DOMAIN-CONTAINING PROTEIN-RELATED"/>
    <property type="match status" value="1"/>
</dbReference>
<dbReference type="OrthoDB" id="6509516at2759"/>
<keyword evidence="2" id="KW-1185">Reference proteome</keyword>
<dbReference type="PANTHER" id="PTHR46579:SF1">
    <property type="entry name" value="F5_8 TYPE C DOMAIN-CONTAINING PROTEIN"/>
    <property type="match status" value="1"/>
</dbReference>
<dbReference type="InParanoid" id="A0A7M7T8R6"/>
<dbReference type="AlphaFoldDB" id="A0A7M7T8R6"/>
<proteinExistence type="predicted"/>
<accession>A0A7M7T8R6</accession>
<dbReference type="GeneID" id="116416888"/>
<organism evidence="1 2">
    <name type="scientific">Nasonia vitripennis</name>
    <name type="common">Parasitic wasp</name>
    <dbReference type="NCBI Taxonomy" id="7425"/>
    <lineage>
        <taxon>Eukaryota</taxon>
        <taxon>Metazoa</taxon>
        <taxon>Ecdysozoa</taxon>
        <taxon>Arthropoda</taxon>
        <taxon>Hexapoda</taxon>
        <taxon>Insecta</taxon>
        <taxon>Pterygota</taxon>
        <taxon>Neoptera</taxon>
        <taxon>Endopterygota</taxon>
        <taxon>Hymenoptera</taxon>
        <taxon>Apocrita</taxon>
        <taxon>Proctotrupomorpha</taxon>
        <taxon>Chalcidoidea</taxon>
        <taxon>Pteromalidae</taxon>
        <taxon>Pteromalinae</taxon>
        <taxon>Nasonia</taxon>
    </lineage>
</organism>
<evidence type="ECO:0008006" key="3">
    <source>
        <dbReference type="Google" id="ProtNLM"/>
    </source>
</evidence>
<evidence type="ECO:0000313" key="2">
    <source>
        <dbReference type="Proteomes" id="UP000002358"/>
    </source>
</evidence>
<reference evidence="1" key="1">
    <citation type="submission" date="2021-01" db="UniProtKB">
        <authorList>
            <consortium name="EnsemblMetazoa"/>
        </authorList>
    </citation>
    <scope>IDENTIFICATION</scope>
</reference>
<dbReference type="RefSeq" id="XP_031783010.1">
    <property type="nucleotide sequence ID" value="XM_031927150.1"/>
</dbReference>
<evidence type="ECO:0000313" key="1">
    <source>
        <dbReference type="EnsemblMetazoa" id="XP_031783010"/>
    </source>
</evidence>
<dbReference type="EnsemblMetazoa" id="XM_031927150">
    <property type="protein sequence ID" value="XP_031783010"/>
    <property type="gene ID" value="LOC116416888"/>
</dbReference>
<sequence>MFHTNEDRLVNQPLRSRESHAEDLQSVILSNNSSARGVKGDISLSATPYIDMVWSFSYDYLHGTLAGVDNQLYKQYTKAESKFKISSFDKNRIKQRIISIKPTHDIHRLPEFERSNWHAVDVKHWILCYALPCLSEILDEEALLHYSLLVNSLFTLLKTEITAEELSTCEHDLKKFVVLYEYYFHETSMTFNVHSVLHIVESVKKNGPLWANSTFPFENNIHQLRQLINGPNGMDKQMSRKHLERLHFKTGNVDYSTDKISNYCSNLFDNKRLSTFFTYGDQNAVVFVGKYYYKNINGTSARVYKKCIYKHKVFHSINYTRAQRTNDSTIKLSDSDFRQIISILCIDKKCYFQLSRIDVYDENPFYVNHIKKIRSENFEQYRIIPITDCKCKLNLLNVRNTRYLCELPNDFEIQ</sequence>
<dbReference type="KEGG" id="nvi:116416888"/>